<keyword evidence="3" id="KW-1185">Reference proteome</keyword>
<sequence length="252" mass="27190">MNVPARKVAVALPVVLTILIAIVIGGLVIVQDQRQSHQVEEAEEVAQTYLAQVDAFRSSIIAKVDKADASDPGALSKVLDRAMAGPPRLGGAPAYGREHSASYAEAAQTEATVLRPFKRLSATLRRADISLTFITAARKVLELRATDYVGYGFITTSTRVRSELIPAFVKARDAFDRVPVPKGQEELAAKVHDAAQYVIDQASVLAARIDSRQNFSFSYQDEFQAVAEAINDYATRVKGDVAEAVAEVTADS</sequence>
<keyword evidence="1" id="KW-1133">Transmembrane helix</keyword>
<evidence type="ECO:0000313" key="2">
    <source>
        <dbReference type="EMBL" id="KAA1398002.1"/>
    </source>
</evidence>
<organism evidence="2 3">
    <name type="scientific">Aeromicrobium ginsengisoli</name>
    <dbReference type="NCBI Taxonomy" id="363867"/>
    <lineage>
        <taxon>Bacteria</taxon>
        <taxon>Bacillati</taxon>
        <taxon>Actinomycetota</taxon>
        <taxon>Actinomycetes</taxon>
        <taxon>Propionibacteriales</taxon>
        <taxon>Nocardioidaceae</taxon>
        <taxon>Aeromicrobium</taxon>
    </lineage>
</organism>
<evidence type="ECO:0000256" key="1">
    <source>
        <dbReference type="SAM" id="Phobius"/>
    </source>
</evidence>
<dbReference type="OrthoDB" id="3746994at2"/>
<protein>
    <submittedName>
        <fullName evidence="2">Uncharacterized protein</fullName>
    </submittedName>
</protein>
<name>A0A5M4FFD4_9ACTN</name>
<feature type="transmembrane region" description="Helical" evidence="1">
    <location>
        <begin position="9"/>
        <end position="30"/>
    </location>
</feature>
<dbReference type="Proteomes" id="UP000380867">
    <property type="component" value="Unassembled WGS sequence"/>
</dbReference>
<keyword evidence="1" id="KW-0812">Transmembrane</keyword>
<accession>A0A5M4FFD4</accession>
<keyword evidence="1" id="KW-0472">Membrane</keyword>
<proteinExistence type="predicted"/>
<evidence type="ECO:0000313" key="3">
    <source>
        <dbReference type="Proteomes" id="UP000380867"/>
    </source>
</evidence>
<dbReference type="RefSeq" id="WP_149689437.1">
    <property type="nucleotide sequence ID" value="NZ_SDPQ02000002.1"/>
</dbReference>
<dbReference type="AlphaFoldDB" id="A0A5M4FFD4"/>
<gene>
    <name evidence="2" type="ORF">ESP70_011770</name>
</gene>
<reference evidence="2" key="1">
    <citation type="submission" date="2019-09" db="EMBL/GenBank/DDBJ databases">
        <authorList>
            <person name="Li J."/>
        </authorList>
    </citation>
    <scope>NUCLEOTIDE SEQUENCE [LARGE SCALE GENOMIC DNA]</scope>
    <source>
        <strain evidence="2">JCM 14732</strain>
    </source>
</reference>
<comment type="caution">
    <text evidence="2">The sequence shown here is derived from an EMBL/GenBank/DDBJ whole genome shotgun (WGS) entry which is preliminary data.</text>
</comment>
<dbReference type="EMBL" id="SDPQ02000002">
    <property type="protein sequence ID" value="KAA1398002.1"/>
    <property type="molecule type" value="Genomic_DNA"/>
</dbReference>